<feature type="domain" description="Calcineurin-like phosphoesterase N-terminal" evidence="3">
    <location>
        <begin position="44"/>
        <end position="111"/>
    </location>
</feature>
<evidence type="ECO:0000313" key="4">
    <source>
        <dbReference type="EMBL" id="MCG2590624.1"/>
    </source>
</evidence>
<dbReference type="InterPro" id="IPR029052">
    <property type="entry name" value="Metallo-depent_PP-like"/>
</dbReference>
<sequence length="533" mass="60897">MKYLTSFFTLFFLIVGLAVGQSANTASGIVFEDTNGNMLKDPGELGIQSVSVSNGRDVVLTDQNGRYELPVDNDDILFVIKPSGYDLPVDERNLPKFYYIHKPMGSPELDFSGVKPTGDLPESVDFGLIKAEEKKDFKILVFGDPQPYTEQEVEYFDQDIVSELVGADEFEVGITLGDIVGDDLDLFDPYTQSVARIGIPWFNVYGNHDMNFDAPTDSLADETFERVFGPATYSFNHGDVHFIILDDVVYPRTDGESGYIGGFTEEQLTFVENNLEHVSKNKLVVVAFHIPMFQPPNRRTFRLGDRNRLLEMLEEFPHTLSLSAHTHIQHIEFFDEDSNWNRLEPHIHYNVGTTSGDWWSGVPNEHGIPPTIMRDGTPNGYAIINFEGNEFTLDYKAAGYDDSYRMSIWGPKVVPQNSWHNAEMFVNYFLGSDKTEVHYRIGNRPWREMQKVNEQDPYVSSLRQKWDNSDTILRGKRPSNPIQSTHLWSGRVPNNLSLGEQTIEVRVTDQFGKVKREFYDRFTYEVVKPIEDQ</sequence>
<evidence type="ECO:0000259" key="2">
    <source>
        <dbReference type="Pfam" id="PF16370"/>
    </source>
</evidence>
<protein>
    <submittedName>
        <fullName evidence="4">Calcineurin-like phosphoesterase family protein</fullName>
    </submittedName>
</protein>
<dbReference type="RefSeq" id="WP_237856064.1">
    <property type="nucleotide sequence ID" value="NZ_JAKLWS010000038.1"/>
</dbReference>
<dbReference type="Gene3D" id="2.60.40.10">
    <property type="entry name" value="Immunoglobulins"/>
    <property type="match status" value="1"/>
</dbReference>
<dbReference type="InterPro" id="IPR051918">
    <property type="entry name" value="STPP_CPPED1"/>
</dbReference>
<dbReference type="Gene3D" id="3.60.21.10">
    <property type="match status" value="1"/>
</dbReference>
<organism evidence="4 5">
    <name type="scientific">Rhodohalobacter sulfatireducens</name>
    <dbReference type="NCBI Taxonomy" id="2911366"/>
    <lineage>
        <taxon>Bacteria</taxon>
        <taxon>Pseudomonadati</taxon>
        <taxon>Balneolota</taxon>
        <taxon>Balneolia</taxon>
        <taxon>Balneolales</taxon>
        <taxon>Balneolaceae</taxon>
        <taxon>Rhodohalobacter</taxon>
    </lineage>
</organism>
<dbReference type="InterPro" id="IPR032285">
    <property type="entry name" value="Metallophos_N"/>
</dbReference>
<dbReference type="EMBL" id="JAKLWS010000038">
    <property type="protein sequence ID" value="MCG2590624.1"/>
    <property type="molecule type" value="Genomic_DNA"/>
</dbReference>
<dbReference type="Proteomes" id="UP001165366">
    <property type="component" value="Unassembled WGS sequence"/>
</dbReference>
<proteinExistence type="predicted"/>
<feature type="signal peptide" evidence="1">
    <location>
        <begin position="1"/>
        <end position="20"/>
    </location>
</feature>
<evidence type="ECO:0000259" key="3">
    <source>
        <dbReference type="Pfam" id="PF16371"/>
    </source>
</evidence>
<dbReference type="Pfam" id="PF16370">
    <property type="entry name" value="MetallophosC"/>
    <property type="match status" value="1"/>
</dbReference>
<reference evidence="4" key="1">
    <citation type="submission" date="2022-01" db="EMBL/GenBank/DDBJ databases">
        <authorList>
            <person name="Wang Y."/>
        </authorList>
    </citation>
    <scope>NUCLEOTIDE SEQUENCE</scope>
    <source>
        <strain evidence="4">WB101</strain>
    </source>
</reference>
<dbReference type="InterPro" id="IPR032288">
    <property type="entry name" value="Metallophos_C"/>
</dbReference>
<dbReference type="SUPFAM" id="SSF56300">
    <property type="entry name" value="Metallo-dependent phosphatases"/>
    <property type="match status" value="1"/>
</dbReference>
<dbReference type="Pfam" id="PF16371">
    <property type="entry name" value="MetallophosN"/>
    <property type="match status" value="1"/>
</dbReference>
<evidence type="ECO:0000313" key="5">
    <source>
        <dbReference type="Proteomes" id="UP001165366"/>
    </source>
</evidence>
<accession>A0ABS9KIF8</accession>
<dbReference type="InterPro" id="IPR013783">
    <property type="entry name" value="Ig-like_fold"/>
</dbReference>
<reference evidence="4" key="2">
    <citation type="submission" date="2024-05" db="EMBL/GenBank/DDBJ databases">
        <title>Rhodohalobacter halophilus gen. nov., sp. nov., a moderately halophilic member of the family Balneolaceae.</title>
        <authorList>
            <person name="Xia J."/>
        </authorList>
    </citation>
    <scope>NUCLEOTIDE SEQUENCE</scope>
    <source>
        <strain evidence="4">WB101</strain>
    </source>
</reference>
<keyword evidence="5" id="KW-1185">Reference proteome</keyword>
<evidence type="ECO:0000256" key="1">
    <source>
        <dbReference type="SAM" id="SignalP"/>
    </source>
</evidence>
<feature type="chain" id="PRO_5046073410" evidence="1">
    <location>
        <begin position="21"/>
        <end position="533"/>
    </location>
</feature>
<keyword evidence="1" id="KW-0732">Signal</keyword>
<dbReference type="PANTHER" id="PTHR43143:SF6">
    <property type="entry name" value="BLL3016 PROTEIN"/>
    <property type="match status" value="1"/>
</dbReference>
<comment type="caution">
    <text evidence="4">The sequence shown here is derived from an EMBL/GenBank/DDBJ whole genome shotgun (WGS) entry which is preliminary data.</text>
</comment>
<gene>
    <name evidence="4" type="ORF">L6773_18770</name>
</gene>
<dbReference type="PANTHER" id="PTHR43143">
    <property type="entry name" value="METALLOPHOSPHOESTERASE, CALCINEURIN SUPERFAMILY"/>
    <property type="match status" value="1"/>
</dbReference>
<dbReference type="SUPFAM" id="SSF117074">
    <property type="entry name" value="Hypothetical protein PA1324"/>
    <property type="match status" value="1"/>
</dbReference>
<name>A0ABS9KIF8_9BACT</name>
<feature type="domain" description="Calcineurin-like phosphoesterase C-terminal" evidence="2">
    <location>
        <begin position="349"/>
        <end position="513"/>
    </location>
</feature>